<dbReference type="eggNOG" id="COG1051">
    <property type="taxonomic scope" value="Bacteria"/>
</dbReference>
<accession>D7A4E7</accession>
<dbReference type="AlphaFoldDB" id="D7A4E7"/>
<dbReference type="PRINTS" id="PR00502">
    <property type="entry name" value="NUDIXFAMILY"/>
</dbReference>
<dbReference type="EMBL" id="CP002026">
    <property type="protein sequence ID" value="ADH89810.1"/>
    <property type="molecule type" value="Genomic_DNA"/>
</dbReference>
<protein>
    <submittedName>
        <fullName evidence="4">NUDIX hydrolase</fullName>
    </submittedName>
</protein>
<dbReference type="Gene3D" id="3.90.79.10">
    <property type="entry name" value="Nucleoside Triphosphate Pyrophosphohydrolase"/>
    <property type="match status" value="1"/>
</dbReference>
<evidence type="ECO:0000259" key="3">
    <source>
        <dbReference type="PROSITE" id="PS51462"/>
    </source>
</evidence>
<evidence type="ECO:0000313" key="5">
    <source>
        <dbReference type="Proteomes" id="UP000006633"/>
    </source>
</evidence>
<dbReference type="KEGG" id="sno:Snov_2515"/>
<dbReference type="RefSeq" id="WP_013167314.1">
    <property type="nucleotide sequence ID" value="NC_014217.1"/>
</dbReference>
<name>D7A4E7_ANCN5</name>
<dbReference type="PANTHER" id="PTHR43046:SF14">
    <property type="entry name" value="MUTT_NUDIX FAMILY PROTEIN"/>
    <property type="match status" value="1"/>
</dbReference>
<dbReference type="STRING" id="639283.Snov_2515"/>
<evidence type="ECO:0000313" key="4">
    <source>
        <dbReference type="EMBL" id="ADH89810.1"/>
    </source>
</evidence>
<reference evidence="4 5" key="1">
    <citation type="journal article" date="2012" name="Stand. Genomic Sci.">
        <title>Complete genome sequence of the facultatively chemolithoautotrophic and methylotrophic alpha Proteobacterium Starkeya novella type strain (ATCC 8093(T)).</title>
        <authorList>
            <person name="Kappler U."/>
            <person name="Davenport K."/>
            <person name="Beatson S."/>
            <person name="Lucas S."/>
            <person name="Lapidus A."/>
            <person name="Copeland A."/>
            <person name="Berry K.W."/>
            <person name="Glavina Del Rio T."/>
            <person name="Hammon N."/>
            <person name="Dalin E."/>
            <person name="Tice H."/>
            <person name="Pitluck S."/>
            <person name="Richardson P."/>
            <person name="Bruce D."/>
            <person name="Goodwin L.A."/>
            <person name="Han C."/>
            <person name="Tapia R."/>
            <person name="Detter J.C."/>
            <person name="Chang Y.J."/>
            <person name="Jeffries C.D."/>
            <person name="Land M."/>
            <person name="Hauser L."/>
            <person name="Kyrpides N.C."/>
            <person name="Goker M."/>
            <person name="Ivanova N."/>
            <person name="Klenk H.P."/>
            <person name="Woyke T."/>
        </authorList>
    </citation>
    <scope>NUCLEOTIDE SEQUENCE [LARGE SCALE GENOMIC DNA]</scope>
    <source>
        <strain evidence="5">ATCC 8093 / DSM 506 / JCM 20403 / CCM 1077 / IAM 12100 / NBRC 12443 / NCIMB 10456</strain>
    </source>
</reference>
<dbReference type="PROSITE" id="PS51462">
    <property type="entry name" value="NUDIX"/>
    <property type="match status" value="1"/>
</dbReference>
<keyword evidence="2 4" id="KW-0378">Hydrolase</keyword>
<dbReference type="Pfam" id="PF00293">
    <property type="entry name" value="NUDIX"/>
    <property type="match status" value="1"/>
</dbReference>
<proteinExistence type="predicted"/>
<evidence type="ECO:0000256" key="1">
    <source>
        <dbReference type="ARBA" id="ARBA00001946"/>
    </source>
</evidence>
<dbReference type="PANTHER" id="PTHR43046">
    <property type="entry name" value="GDP-MANNOSE MANNOSYL HYDROLASE"/>
    <property type="match status" value="1"/>
</dbReference>
<gene>
    <name evidence="4" type="ordered locus">Snov_2515</name>
</gene>
<dbReference type="InterPro" id="IPR015797">
    <property type="entry name" value="NUDIX_hydrolase-like_dom_sf"/>
</dbReference>
<organism evidence="4 5">
    <name type="scientific">Ancylobacter novellus (strain ATCC 8093 / DSM 506 / JCM 20403 / CCM 1077 / IAM 12100 / NBRC 12443 / NCIMB 10456)</name>
    <name type="common">Starkeya novella</name>
    <dbReference type="NCBI Taxonomy" id="639283"/>
    <lineage>
        <taxon>Bacteria</taxon>
        <taxon>Pseudomonadati</taxon>
        <taxon>Pseudomonadota</taxon>
        <taxon>Alphaproteobacteria</taxon>
        <taxon>Hyphomicrobiales</taxon>
        <taxon>Xanthobacteraceae</taxon>
        <taxon>Ancylobacter</taxon>
    </lineage>
</organism>
<dbReference type="HOGENOM" id="CLU_037162_10_1_5"/>
<dbReference type="SUPFAM" id="SSF55811">
    <property type="entry name" value="Nudix"/>
    <property type="match status" value="1"/>
</dbReference>
<dbReference type="CDD" id="cd04680">
    <property type="entry name" value="NUDIX_Hydrolase"/>
    <property type="match status" value="1"/>
</dbReference>
<dbReference type="InterPro" id="IPR020476">
    <property type="entry name" value="Nudix_hydrolase"/>
</dbReference>
<evidence type="ECO:0000256" key="2">
    <source>
        <dbReference type="ARBA" id="ARBA00022801"/>
    </source>
</evidence>
<keyword evidence="5" id="KW-1185">Reference proteome</keyword>
<dbReference type="GO" id="GO:0016787">
    <property type="term" value="F:hydrolase activity"/>
    <property type="evidence" value="ECO:0007669"/>
    <property type="project" value="UniProtKB-KW"/>
</dbReference>
<sequence>MESSPSGSPPTPMPASRRLLVRLLHGWGRLTRGMTLGVRAVVINEDGAVLLLRHTYVPGWHLPGGAVDPGETIEAAVIRELFEETAVIPAAPPRLHGLMLNLHLGARDHVAVYVVDCFTQAPPRVPNREIAEIGFFPPGALPEATSPATRRRIVEVLTGAPAAALW</sequence>
<dbReference type="Proteomes" id="UP000006633">
    <property type="component" value="Chromosome"/>
</dbReference>
<feature type="domain" description="Nudix hydrolase" evidence="3">
    <location>
        <begin position="33"/>
        <end position="158"/>
    </location>
</feature>
<comment type="cofactor">
    <cofactor evidence="1">
        <name>Mg(2+)</name>
        <dbReference type="ChEBI" id="CHEBI:18420"/>
    </cofactor>
</comment>
<dbReference type="InterPro" id="IPR000086">
    <property type="entry name" value="NUDIX_hydrolase_dom"/>
</dbReference>